<keyword evidence="3" id="KW-1185">Reference proteome</keyword>
<dbReference type="Proteomes" id="UP000823941">
    <property type="component" value="Chromosome 6"/>
</dbReference>
<sequence>MLRAVLTLAAVAAVSAQPSSPWVEVEVSEAGSAEAVEQRSSAELRARLRDTQAEALLLYTEYSARTGGDLKTFFANMTGFKEEVVRGIGREYDSAPATCRASLTARLQRLQYDAQRAASFSAENHHKFLLGHMVVLRMHLNKSEEYIKKCERAVSNCGIHCETTPKVSRWRRHAHGELSRAREDLLHARRCFRDLATHARRKLHATRRAAARRASEAVEDMRKCRAEG</sequence>
<dbReference type="EMBL" id="JAHIBW010000006">
    <property type="protein sequence ID" value="KAG7310248.1"/>
    <property type="molecule type" value="Genomic_DNA"/>
</dbReference>
<comment type="caution">
    <text evidence="2">The sequence shown here is derived from an EMBL/GenBank/DDBJ whole genome shotgun (WGS) entry which is preliminary data.</text>
</comment>
<organism evidence="2 3">
    <name type="scientific">Plutella xylostella</name>
    <name type="common">Diamondback moth</name>
    <name type="synonym">Plutella maculipennis</name>
    <dbReference type="NCBI Taxonomy" id="51655"/>
    <lineage>
        <taxon>Eukaryota</taxon>
        <taxon>Metazoa</taxon>
        <taxon>Ecdysozoa</taxon>
        <taxon>Arthropoda</taxon>
        <taxon>Hexapoda</taxon>
        <taxon>Insecta</taxon>
        <taxon>Pterygota</taxon>
        <taxon>Neoptera</taxon>
        <taxon>Endopterygota</taxon>
        <taxon>Lepidoptera</taxon>
        <taxon>Glossata</taxon>
        <taxon>Ditrysia</taxon>
        <taxon>Yponomeutoidea</taxon>
        <taxon>Plutellidae</taxon>
        <taxon>Plutella</taxon>
    </lineage>
</organism>
<evidence type="ECO:0000313" key="3">
    <source>
        <dbReference type="Proteomes" id="UP000823941"/>
    </source>
</evidence>
<feature type="chain" id="PRO_5047361837" evidence="1">
    <location>
        <begin position="17"/>
        <end position="228"/>
    </location>
</feature>
<keyword evidence="1" id="KW-0732">Signal</keyword>
<name>A0ABQ7QYY0_PLUXY</name>
<proteinExistence type="predicted"/>
<protein>
    <submittedName>
        <fullName evidence="2">Uncharacterized protein</fullName>
    </submittedName>
</protein>
<evidence type="ECO:0000256" key="1">
    <source>
        <dbReference type="SAM" id="SignalP"/>
    </source>
</evidence>
<accession>A0ABQ7QYY0</accession>
<evidence type="ECO:0000313" key="2">
    <source>
        <dbReference type="EMBL" id="KAG7310248.1"/>
    </source>
</evidence>
<feature type="signal peptide" evidence="1">
    <location>
        <begin position="1"/>
        <end position="16"/>
    </location>
</feature>
<gene>
    <name evidence="2" type="ORF">JYU34_004806</name>
</gene>
<reference evidence="2 3" key="1">
    <citation type="submission" date="2021-06" db="EMBL/GenBank/DDBJ databases">
        <title>A haploid diamondback moth (Plutella xylostella L.) genome assembly resolves 31 chromosomes and identifies a diamide resistance mutation.</title>
        <authorList>
            <person name="Ward C.M."/>
            <person name="Perry K.D."/>
            <person name="Baker G."/>
            <person name="Powis K."/>
            <person name="Heckel D.G."/>
            <person name="Baxter S.W."/>
        </authorList>
    </citation>
    <scope>NUCLEOTIDE SEQUENCE [LARGE SCALE GENOMIC DNA]</scope>
    <source>
        <strain evidence="2 3">LV</strain>
        <tissue evidence="2">Single pupa</tissue>
    </source>
</reference>